<dbReference type="InterPro" id="IPR000683">
    <property type="entry name" value="Gfo/Idh/MocA-like_OxRdtase_N"/>
</dbReference>
<gene>
    <name evidence="3" type="ORF">SAMN05444394_1577</name>
</gene>
<keyword evidence="4" id="KW-1185">Reference proteome</keyword>
<dbReference type="AlphaFoldDB" id="A0A1N6E034"/>
<name>A0A1N6E034_9BACT</name>
<dbReference type="GO" id="GO:0000166">
    <property type="term" value="F:nucleotide binding"/>
    <property type="evidence" value="ECO:0007669"/>
    <property type="project" value="InterPro"/>
</dbReference>
<dbReference type="InterPro" id="IPR006311">
    <property type="entry name" value="TAT_signal"/>
</dbReference>
<reference evidence="4" key="1">
    <citation type="submission" date="2016-11" db="EMBL/GenBank/DDBJ databases">
        <authorList>
            <person name="Varghese N."/>
            <person name="Submissions S."/>
        </authorList>
    </citation>
    <scope>NUCLEOTIDE SEQUENCE [LARGE SCALE GENOMIC DNA]</scope>
    <source>
        <strain evidence="4">DSM 15292</strain>
    </source>
</reference>
<dbReference type="InterPro" id="IPR043906">
    <property type="entry name" value="Gfo/Idh/MocA_OxRdtase_bact_C"/>
</dbReference>
<evidence type="ECO:0000313" key="3">
    <source>
        <dbReference type="EMBL" id="SIN76362.1"/>
    </source>
</evidence>
<dbReference type="Pfam" id="PF19051">
    <property type="entry name" value="GFO_IDH_MocA_C2"/>
    <property type="match status" value="2"/>
</dbReference>
<dbReference type="PROSITE" id="PS51318">
    <property type="entry name" value="TAT"/>
    <property type="match status" value="1"/>
</dbReference>
<evidence type="ECO:0000313" key="4">
    <source>
        <dbReference type="Proteomes" id="UP000185221"/>
    </source>
</evidence>
<dbReference type="SUPFAM" id="SSF55347">
    <property type="entry name" value="Glyceraldehyde-3-phosphate dehydrogenase-like, C-terminal domain"/>
    <property type="match status" value="1"/>
</dbReference>
<dbReference type="Gene3D" id="3.40.50.720">
    <property type="entry name" value="NAD(P)-binding Rossmann-like Domain"/>
    <property type="match status" value="1"/>
</dbReference>
<dbReference type="PANTHER" id="PTHR43818:SF5">
    <property type="entry name" value="OXIDOREDUCTASE FAMILY PROTEIN"/>
    <property type="match status" value="1"/>
</dbReference>
<dbReference type="RefSeq" id="WP_074224287.1">
    <property type="nucleotide sequence ID" value="NZ_FSRC01000001.1"/>
</dbReference>
<evidence type="ECO:0000259" key="2">
    <source>
        <dbReference type="Pfam" id="PF19051"/>
    </source>
</evidence>
<dbReference type="STRING" id="226505.SAMN05444394_1577"/>
<dbReference type="Pfam" id="PF01408">
    <property type="entry name" value="GFO_IDH_MocA"/>
    <property type="match status" value="1"/>
</dbReference>
<protein>
    <submittedName>
        <fullName evidence="3">Predicted dehydrogenase</fullName>
    </submittedName>
</protein>
<sequence length="456" mass="51001">MTQRREFIKKSVLGTAGIAMVGMSMSAKSYASILGANDRINMAVIGIRGQGSNHINQWCALKDNRNVRLKTLCDVDEQYFSEKSKIVIEKTGVTPLTEWDMRAVFDDPEIDGVSFAVPNHWHALGTIWACQAGKHVYVEKPASHNVFEGRKMVEAARKYDRRVQVGFQNRSIANVMEAMEFLHAGGIGEVYMARGLCYKPRNSFGRVADSNPPASLHYDQWLGPAPYQPYNEKKVHYNWHWHWATGNGDTGNQGPHQFDVARWGLNANEHPVSVYSSGDIYGVTKEECSQETPNTQTSIFKYADGKTLEFETRGRYTNGEASLGIKIGNVFYGTDGYLEVNGSSWKAFKQDEKEPFAMSKKSQEAGPSNQVLAAPGGAEHYANFLDAIRSGNNETLHCDIEEGFISSTLPLIANVSYLTGRQLHFDGKTEKFIKDKEADKLLTRDYRKGFVVPNQV</sequence>
<dbReference type="InterPro" id="IPR050463">
    <property type="entry name" value="Gfo/Idh/MocA_oxidrdct_glycsds"/>
</dbReference>
<proteinExistence type="predicted"/>
<dbReference type="Proteomes" id="UP000185221">
    <property type="component" value="Unassembled WGS sequence"/>
</dbReference>
<feature type="domain" description="Gfo/Idh/MocA-like oxidoreductase N-terminal" evidence="1">
    <location>
        <begin position="40"/>
        <end position="167"/>
    </location>
</feature>
<feature type="domain" description="Gfo/Idh/MocA-like oxidoreductase bacterial type C-terminal" evidence="2">
    <location>
        <begin position="211"/>
        <end position="308"/>
    </location>
</feature>
<dbReference type="OrthoDB" id="9763611at2"/>
<feature type="domain" description="Gfo/Idh/MocA-like oxidoreductase bacterial type C-terminal" evidence="2">
    <location>
        <begin position="369"/>
        <end position="450"/>
    </location>
</feature>
<accession>A0A1N6E034</accession>
<organism evidence="3 4">
    <name type="scientific">Algoriphagus halophilus</name>
    <dbReference type="NCBI Taxonomy" id="226505"/>
    <lineage>
        <taxon>Bacteria</taxon>
        <taxon>Pseudomonadati</taxon>
        <taxon>Bacteroidota</taxon>
        <taxon>Cytophagia</taxon>
        <taxon>Cytophagales</taxon>
        <taxon>Cyclobacteriaceae</taxon>
        <taxon>Algoriphagus</taxon>
    </lineage>
</organism>
<dbReference type="EMBL" id="FSRC01000001">
    <property type="protein sequence ID" value="SIN76362.1"/>
    <property type="molecule type" value="Genomic_DNA"/>
</dbReference>
<evidence type="ECO:0000259" key="1">
    <source>
        <dbReference type="Pfam" id="PF01408"/>
    </source>
</evidence>
<dbReference type="SUPFAM" id="SSF51735">
    <property type="entry name" value="NAD(P)-binding Rossmann-fold domains"/>
    <property type="match status" value="1"/>
</dbReference>
<dbReference type="InterPro" id="IPR036291">
    <property type="entry name" value="NAD(P)-bd_dom_sf"/>
</dbReference>
<dbReference type="PANTHER" id="PTHR43818">
    <property type="entry name" value="BCDNA.GH03377"/>
    <property type="match status" value="1"/>
</dbReference>
<dbReference type="Gene3D" id="3.30.360.10">
    <property type="entry name" value="Dihydrodipicolinate Reductase, domain 2"/>
    <property type="match status" value="1"/>
</dbReference>